<dbReference type="CDD" id="cd07043">
    <property type="entry name" value="STAS_anti-anti-sigma_factors"/>
    <property type="match status" value="1"/>
</dbReference>
<evidence type="ECO:0000313" key="2">
    <source>
        <dbReference type="EMBL" id="VAW71720.1"/>
    </source>
</evidence>
<dbReference type="InterPro" id="IPR052746">
    <property type="entry name" value="MlaB_ABC_Transporter"/>
</dbReference>
<gene>
    <name evidence="2" type="ORF">MNBD_GAMMA13-1788</name>
</gene>
<dbReference type="InterPro" id="IPR036513">
    <property type="entry name" value="STAS_dom_sf"/>
</dbReference>
<dbReference type="SUPFAM" id="SSF52091">
    <property type="entry name" value="SpoIIaa-like"/>
    <property type="match status" value="1"/>
</dbReference>
<accession>A0A3B0Y4F6</accession>
<dbReference type="PANTHER" id="PTHR35849:SF1">
    <property type="entry name" value="INTERMEMBRANE PHOSPHOLIPID TRANSPORT SYSTEM BINDING PROTEIN MLAB"/>
    <property type="match status" value="1"/>
</dbReference>
<dbReference type="InterPro" id="IPR058548">
    <property type="entry name" value="MlaB-like_STAS"/>
</dbReference>
<dbReference type="Pfam" id="PF13466">
    <property type="entry name" value="STAS_2"/>
    <property type="match status" value="1"/>
</dbReference>
<name>A0A3B0Y4F6_9ZZZZ</name>
<organism evidence="2">
    <name type="scientific">hydrothermal vent metagenome</name>
    <dbReference type="NCBI Taxonomy" id="652676"/>
    <lineage>
        <taxon>unclassified sequences</taxon>
        <taxon>metagenomes</taxon>
        <taxon>ecological metagenomes</taxon>
    </lineage>
</organism>
<protein>
    <submittedName>
        <fullName evidence="2">Uncharacterized protein YrbB</fullName>
    </submittedName>
</protein>
<dbReference type="EMBL" id="UOFK01000010">
    <property type="protein sequence ID" value="VAW71720.1"/>
    <property type="molecule type" value="Genomic_DNA"/>
</dbReference>
<feature type="domain" description="STAS" evidence="1">
    <location>
        <begin position="14"/>
        <end position="102"/>
    </location>
</feature>
<evidence type="ECO:0000259" key="1">
    <source>
        <dbReference type="PROSITE" id="PS50801"/>
    </source>
</evidence>
<dbReference type="AlphaFoldDB" id="A0A3B0Y4F6"/>
<dbReference type="Gene3D" id="3.30.750.24">
    <property type="entry name" value="STAS domain"/>
    <property type="match status" value="1"/>
</dbReference>
<dbReference type="PANTHER" id="PTHR35849">
    <property type="entry name" value="BLR2341 PROTEIN"/>
    <property type="match status" value="1"/>
</dbReference>
<proteinExistence type="predicted"/>
<dbReference type="InterPro" id="IPR002645">
    <property type="entry name" value="STAS_dom"/>
</dbReference>
<dbReference type="PROSITE" id="PS50801">
    <property type="entry name" value="STAS"/>
    <property type="match status" value="1"/>
</dbReference>
<sequence length="102" mass="11301">MSEANISVKKDGRLGISGELTFDSVPALWELCSRHFAEHAELEIDLSGIQRADSAGLALLVECCRRAYQTDKSIRFFNIPAQMLAIARVSSLDQVLPLHRDS</sequence>
<reference evidence="2" key="1">
    <citation type="submission" date="2018-06" db="EMBL/GenBank/DDBJ databases">
        <authorList>
            <person name="Zhirakovskaya E."/>
        </authorList>
    </citation>
    <scope>NUCLEOTIDE SEQUENCE</scope>
</reference>